<accession>A0A8J3XYZ9</accession>
<protein>
    <submittedName>
        <fullName evidence="2">Uncharacterized protein</fullName>
    </submittedName>
</protein>
<gene>
    <name evidence="2" type="ORF">Pth03_39370</name>
</gene>
<organism evidence="2 3">
    <name type="scientific">Planotetraspora thailandica</name>
    <dbReference type="NCBI Taxonomy" id="487172"/>
    <lineage>
        <taxon>Bacteria</taxon>
        <taxon>Bacillati</taxon>
        <taxon>Actinomycetota</taxon>
        <taxon>Actinomycetes</taxon>
        <taxon>Streptosporangiales</taxon>
        <taxon>Streptosporangiaceae</taxon>
        <taxon>Planotetraspora</taxon>
    </lineage>
</organism>
<evidence type="ECO:0000256" key="1">
    <source>
        <dbReference type="SAM" id="MobiDB-lite"/>
    </source>
</evidence>
<keyword evidence="3" id="KW-1185">Reference proteome</keyword>
<feature type="region of interest" description="Disordered" evidence="1">
    <location>
        <begin position="1"/>
        <end position="56"/>
    </location>
</feature>
<dbReference type="EMBL" id="BOOR01000027">
    <property type="protein sequence ID" value="GII55548.1"/>
    <property type="molecule type" value="Genomic_DNA"/>
</dbReference>
<comment type="caution">
    <text evidence="2">The sequence shown here is derived from an EMBL/GenBank/DDBJ whole genome shotgun (WGS) entry which is preliminary data.</text>
</comment>
<dbReference type="AlphaFoldDB" id="A0A8J3XYZ9"/>
<name>A0A8J3XYZ9_9ACTN</name>
<reference evidence="2" key="1">
    <citation type="submission" date="2021-01" db="EMBL/GenBank/DDBJ databases">
        <title>Whole genome shotgun sequence of Planotetraspora thailandica NBRC 104271.</title>
        <authorList>
            <person name="Komaki H."/>
            <person name="Tamura T."/>
        </authorList>
    </citation>
    <scope>NUCLEOTIDE SEQUENCE</scope>
    <source>
        <strain evidence="2">NBRC 104271</strain>
    </source>
</reference>
<proteinExistence type="predicted"/>
<evidence type="ECO:0000313" key="2">
    <source>
        <dbReference type="EMBL" id="GII55548.1"/>
    </source>
</evidence>
<dbReference type="Proteomes" id="UP000605992">
    <property type="component" value="Unassembled WGS sequence"/>
</dbReference>
<evidence type="ECO:0000313" key="3">
    <source>
        <dbReference type="Proteomes" id="UP000605992"/>
    </source>
</evidence>
<sequence>MGTSSRPASSWPAGIATNRRSRVTSRVASPGGTGNHRKATSEDPRRRPGTALPYGLRCDDHESWTSTYGLVPFSWIYGVTL</sequence>